<sequence>MSSNPFKSCAIASYYRNSLAKPHLY</sequence>
<reference evidence="1" key="2">
    <citation type="journal article" date="2015" name="Data Brief">
        <title>Shoot transcriptome of the giant reed, Arundo donax.</title>
        <authorList>
            <person name="Barrero R.A."/>
            <person name="Guerrero F.D."/>
            <person name="Moolhuijzen P."/>
            <person name="Goolsby J.A."/>
            <person name="Tidwell J."/>
            <person name="Bellgard S.E."/>
            <person name="Bellgard M.I."/>
        </authorList>
    </citation>
    <scope>NUCLEOTIDE SEQUENCE</scope>
    <source>
        <tissue evidence="1">Shoot tissue taken approximately 20 cm above the soil surface</tissue>
    </source>
</reference>
<reference evidence="1" key="1">
    <citation type="submission" date="2014-09" db="EMBL/GenBank/DDBJ databases">
        <authorList>
            <person name="Magalhaes I.L.F."/>
            <person name="Oliveira U."/>
            <person name="Santos F.R."/>
            <person name="Vidigal T.H.D.A."/>
            <person name="Brescovit A.D."/>
            <person name="Santos A.J."/>
        </authorList>
    </citation>
    <scope>NUCLEOTIDE SEQUENCE</scope>
    <source>
        <tissue evidence="1">Shoot tissue taken approximately 20 cm above the soil surface</tissue>
    </source>
</reference>
<dbReference type="EMBL" id="GBRH01269119">
    <property type="protein sequence ID" value="JAD28776.1"/>
    <property type="molecule type" value="Transcribed_RNA"/>
</dbReference>
<organism evidence="1">
    <name type="scientific">Arundo donax</name>
    <name type="common">Giant reed</name>
    <name type="synonym">Donax arundinaceus</name>
    <dbReference type="NCBI Taxonomy" id="35708"/>
    <lineage>
        <taxon>Eukaryota</taxon>
        <taxon>Viridiplantae</taxon>
        <taxon>Streptophyta</taxon>
        <taxon>Embryophyta</taxon>
        <taxon>Tracheophyta</taxon>
        <taxon>Spermatophyta</taxon>
        <taxon>Magnoliopsida</taxon>
        <taxon>Liliopsida</taxon>
        <taxon>Poales</taxon>
        <taxon>Poaceae</taxon>
        <taxon>PACMAD clade</taxon>
        <taxon>Arundinoideae</taxon>
        <taxon>Arundineae</taxon>
        <taxon>Arundo</taxon>
    </lineage>
</organism>
<accession>A0A0A8YQU8</accession>
<dbReference type="AlphaFoldDB" id="A0A0A8YQU8"/>
<proteinExistence type="predicted"/>
<name>A0A0A8YQU8_ARUDO</name>
<protein>
    <submittedName>
        <fullName evidence="1">Uncharacterized protein</fullName>
    </submittedName>
</protein>
<evidence type="ECO:0000313" key="1">
    <source>
        <dbReference type="EMBL" id="JAD28776.1"/>
    </source>
</evidence>